<proteinExistence type="predicted"/>
<dbReference type="InterPro" id="IPR040898">
    <property type="entry name" value="CxC6"/>
</dbReference>
<evidence type="ECO:0000313" key="5">
    <source>
        <dbReference type="Proteomes" id="UP000307440"/>
    </source>
</evidence>
<feature type="compositionally biased region" description="Acidic residues" evidence="1">
    <location>
        <begin position="665"/>
        <end position="682"/>
    </location>
</feature>
<dbReference type="STRING" id="230819.A0A5C3KTQ8"/>
<evidence type="ECO:0000259" key="2">
    <source>
        <dbReference type="Pfam" id="PF18718"/>
    </source>
</evidence>
<protein>
    <recommendedName>
        <fullName evidence="6">CxC6 like cysteine cluster associated with KDZ domain-containing protein</fullName>
    </recommendedName>
</protein>
<dbReference type="Pfam" id="PF18721">
    <property type="entry name" value="CxC6"/>
    <property type="match status" value="1"/>
</dbReference>
<feature type="region of interest" description="Disordered" evidence="1">
    <location>
        <begin position="661"/>
        <end position="682"/>
    </location>
</feature>
<gene>
    <name evidence="4" type="ORF">FA15DRAFT_743601</name>
</gene>
<dbReference type="EMBL" id="ML210211">
    <property type="protein sequence ID" value="TFK23804.1"/>
    <property type="molecule type" value="Genomic_DNA"/>
</dbReference>
<dbReference type="OrthoDB" id="2527272at2759"/>
<sequence length="682" mass="76832">MFTYLPCVSANTPGITYTDFPDITWATFNSFVDTNFNPDIKLHTVLVTLFGILENPELFSLHSRAQHSFYGNETSRPLTSWITIFSSLLLQRVGDSKDELYTKKELKTRTKQPESSDSNRQEVKLLAEKMDQLAKHLDFVLYKNTGEFEGTLSPLNPQALQPLLVACPQTYECVTATCMPYALHASTRIRDIPTVKILQANAVNPHGAVVNGQCTGNQTRCYLNSAHYLKLGSNIWGDRIFARSVLNAMYSFHASTEAITAYWNLSFGNFSGGLGARVGRQHIWQAFVQESLRMIGGDCQSNLTIANSLPIAQVTTAAYEAFGKDGVIAVADDHSHTYKDRPDVLDMEEVPMEVDGAPTVNMVVVDGVVFGPTHCAFDECSEALSNYRGASFCTAHKEQWGSKCHVIGCGGAVVDGTKACMEHQGLWRKWQKEHSRTWSSGVRRALQRPEEPNNWAQVGQRNDHPHDELEEEQRQLKHYFGPKRYYCVETICYPCGTVKAWALFAKSESPTKILKFLHSVFPEPHSRPDFICIDKACLVLRTVTQNPNWNYWLDTSRFIVDSYHYNNHKASDELCQKFCNPAPDDGSQPNLVIVAQDAQGQPYFKRAFNTQVCEQLNAWLGGFSAILKRMTAYNFKWLIHVMLYYHTKILLSKQGNGIGNMEASREDEVDEAEEGSTDDEED</sequence>
<name>A0A5C3KTQ8_COPMA</name>
<feature type="domain" description="CxC5 like cysteine cluster associated with KDZ" evidence="2">
    <location>
        <begin position="163"/>
        <end position="267"/>
    </location>
</feature>
<dbReference type="AlphaFoldDB" id="A0A5C3KTQ8"/>
<evidence type="ECO:0008006" key="6">
    <source>
        <dbReference type="Google" id="ProtNLM"/>
    </source>
</evidence>
<reference evidence="4 5" key="1">
    <citation type="journal article" date="2019" name="Nat. Ecol. Evol.">
        <title>Megaphylogeny resolves global patterns of mushroom evolution.</title>
        <authorList>
            <person name="Varga T."/>
            <person name="Krizsan K."/>
            <person name="Foldi C."/>
            <person name="Dima B."/>
            <person name="Sanchez-Garcia M."/>
            <person name="Sanchez-Ramirez S."/>
            <person name="Szollosi G.J."/>
            <person name="Szarkandi J.G."/>
            <person name="Papp V."/>
            <person name="Albert L."/>
            <person name="Andreopoulos W."/>
            <person name="Angelini C."/>
            <person name="Antonin V."/>
            <person name="Barry K.W."/>
            <person name="Bougher N.L."/>
            <person name="Buchanan P."/>
            <person name="Buyck B."/>
            <person name="Bense V."/>
            <person name="Catcheside P."/>
            <person name="Chovatia M."/>
            <person name="Cooper J."/>
            <person name="Damon W."/>
            <person name="Desjardin D."/>
            <person name="Finy P."/>
            <person name="Geml J."/>
            <person name="Haridas S."/>
            <person name="Hughes K."/>
            <person name="Justo A."/>
            <person name="Karasinski D."/>
            <person name="Kautmanova I."/>
            <person name="Kiss B."/>
            <person name="Kocsube S."/>
            <person name="Kotiranta H."/>
            <person name="LaButti K.M."/>
            <person name="Lechner B.E."/>
            <person name="Liimatainen K."/>
            <person name="Lipzen A."/>
            <person name="Lukacs Z."/>
            <person name="Mihaltcheva S."/>
            <person name="Morgado L.N."/>
            <person name="Niskanen T."/>
            <person name="Noordeloos M.E."/>
            <person name="Ohm R.A."/>
            <person name="Ortiz-Santana B."/>
            <person name="Ovrebo C."/>
            <person name="Racz N."/>
            <person name="Riley R."/>
            <person name="Savchenko A."/>
            <person name="Shiryaev A."/>
            <person name="Soop K."/>
            <person name="Spirin V."/>
            <person name="Szebenyi C."/>
            <person name="Tomsovsky M."/>
            <person name="Tulloss R.E."/>
            <person name="Uehling J."/>
            <person name="Grigoriev I.V."/>
            <person name="Vagvolgyi C."/>
            <person name="Papp T."/>
            <person name="Martin F.M."/>
            <person name="Miettinen O."/>
            <person name="Hibbett D.S."/>
            <person name="Nagy L.G."/>
        </authorList>
    </citation>
    <scope>NUCLEOTIDE SEQUENCE [LARGE SCALE GENOMIC DNA]</scope>
    <source>
        <strain evidence="4 5">CBS 121175</strain>
    </source>
</reference>
<evidence type="ECO:0000256" key="1">
    <source>
        <dbReference type="SAM" id="MobiDB-lite"/>
    </source>
</evidence>
<dbReference type="InterPro" id="IPR041539">
    <property type="entry name" value="CxC5"/>
</dbReference>
<organism evidence="4 5">
    <name type="scientific">Coprinopsis marcescibilis</name>
    <name type="common">Agaric fungus</name>
    <name type="synonym">Psathyrella marcescibilis</name>
    <dbReference type="NCBI Taxonomy" id="230819"/>
    <lineage>
        <taxon>Eukaryota</taxon>
        <taxon>Fungi</taxon>
        <taxon>Dikarya</taxon>
        <taxon>Basidiomycota</taxon>
        <taxon>Agaricomycotina</taxon>
        <taxon>Agaricomycetes</taxon>
        <taxon>Agaricomycetidae</taxon>
        <taxon>Agaricales</taxon>
        <taxon>Agaricineae</taxon>
        <taxon>Psathyrellaceae</taxon>
        <taxon>Coprinopsis</taxon>
    </lineage>
</organism>
<dbReference type="Pfam" id="PF18718">
    <property type="entry name" value="CxC5"/>
    <property type="match status" value="1"/>
</dbReference>
<keyword evidence="5" id="KW-1185">Reference proteome</keyword>
<evidence type="ECO:0000259" key="3">
    <source>
        <dbReference type="Pfam" id="PF18721"/>
    </source>
</evidence>
<dbReference type="Proteomes" id="UP000307440">
    <property type="component" value="Unassembled WGS sequence"/>
</dbReference>
<feature type="domain" description="CxC6 like cysteine cluster associated with KDZ" evidence="3">
    <location>
        <begin position="364"/>
        <end position="428"/>
    </location>
</feature>
<evidence type="ECO:0000313" key="4">
    <source>
        <dbReference type="EMBL" id="TFK23804.1"/>
    </source>
</evidence>
<accession>A0A5C3KTQ8</accession>